<gene>
    <name evidence="2" type="ORF">TSPI_05576</name>
</gene>
<sequence length="147" mass="15769">MGDVGGLEKLLNSEVDEAALKQISGTLKSELISPQKSQNGPASQALWKPNITVSSELPSVINSVSLKDAVSNVNGGRGERTPLIQQSHSRTVSPGPARSYFRIVSNVDGNTNGSQSSENMASSRRRLESTDVKPIIQATLQRHLSHH</sequence>
<organism evidence="2 3">
    <name type="scientific">Trichinella spiralis</name>
    <name type="common">Trichina worm</name>
    <dbReference type="NCBI Taxonomy" id="6334"/>
    <lineage>
        <taxon>Eukaryota</taxon>
        <taxon>Metazoa</taxon>
        <taxon>Ecdysozoa</taxon>
        <taxon>Nematoda</taxon>
        <taxon>Enoplea</taxon>
        <taxon>Dorylaimia</taxon>
        <taxon>Trichinellida</taxon>
        <taxon>Trichinellidae</taxon>
        <taxon>Trichinella</taxon>
    </lineage>
</organism>
<name>A0ABR3K5Z0_TRISP</name>
<protein>
    <submittedName>
        <fullName evidence="2">H3 lysine-4 specific,Histone-lysine N-methyltransferase</fullName>
    </submittedName>
</protein>
<keyword evidence="3" id="KW-1185">Reference proteome</keyword>
<reference evidence="2 3" key="1">
    <citation type="submission" date="2024-07" db="EMBL/GenBank/DDBJ databases">
        <title>Enhanced genomic and transcriptomic resources for Trichinella pseudospiralis and T. spiralis underpin the discovery of pronounced molecular differences between stages and species.</title>
        <authorList>
            <person name="Pasi K.K."/>
            <person name="La Rosa G."/>
            <person name="Gomez-Morales M.A."/>
            <person name="Tosini F."/>
            <person name="Sumanam S."/>
            <person name="Young N.D."/>
            <person name="Chang B.C."/>
            <person name="Robin G.B."/>
        </authorList>
    </citation>
    <scope>NUCLEOTIDE SEQUENCE [LARGE SCALE GENOMIC DNA]</scope>
    <source>
        <strain evidence="2">ISS534</strain>
    </source>
</reference>
<evidence type="ECO:0000313" key="2">
    <source>
        <dbReference type="EMBL" id="KAL1230736.1"/>
    </source>
</evidence>
<feature type="region of interest" description="Disordered" evidence="1">
    <location>
        <begin position="70"/>
        <end position="133"/>
    </location>
</feature>
<feature type="compositionally biased region" description="Polar residues" evidence="1">
    <location>
        <begin position="107"/>
        <end position="122"/>
    </location>
</feature>
<dbReference type="EMBL" id="JBEUSY010000468">
    <property type="protein sequence ID" value="KAL1230736.1"/>
    <property type="molecule type" value="Genomic_DNA"/>
</dbReference>
<evidence type="ECO:0000313" key="3">
    <source>
        <dbReference type="Proteomes" id="UP001558632"/>
    </source>
</evidence>
<dbReference type="Proteomes" id="UP001558632">
    <property type="component" value="Unassembled WGS sequence"/>
</dbReference>
<accession>A0ABR3K5Z0</accession>
<comment type="caution">
    <text evidence="2">The sequence shown here is derived from an EMBL/GenBank/DDBJ whole genome shotgun (WGS) entry which is preliminary data.</text>
</comment>
<feature type="compositionally biased region" description="Polar residues" evidence="1">
    <location>
        <begin position="83"/>
        <end position="92"/>
    </location>
</feature>
<proteinExistence type="predicted"/>
<evidence type="ECO:0000256" key="1">
    <source>
        <dbReference type="SAM" id="MobiDB-lite"/>
    </source>
</evidence>